<dbReference type="InterPro" id="IPR030922">
    <property type="entry name" value="LptF"/>
</dbReference>
<protein>
    <recommendedName>
        <fullName evidence="4">Lipopolysaccharide export system permease protein LptF</fullName>
    </recommendedName>
</protein>
<keyword evidence="5" id="KW-0813">Transport</keyword>
<name>A0A3B0M1D9_9GAMM</name>
<organism evidence="13">
    <name type="scientific">Arsenophonus endosymbiont of Trialeurodes vaporariorum</name>
    <dbReference type="NCBI Taxonomy" id="235567"/>
    <lineage>
        <taxon>Bacteria</taxon>
        <taxon>Pseudomonadati</taxon>
        <taxon>Pseudomonadota</taxon>
        <taxon>Gammaproteobacteria</taxon>
        <taxon>Enterobacterales</taxon>
        <taxon>Morganellaceae</taxon>
        <taxon>Arsenophonus</taxon>
    </lineage>
</organism>
<feature type="transmembrane region" description="Helical" evidence="12">
    <location>
        <begin position="59"/>
        <end position="76"/>
    </location>
</feature>
<comment type="subunit">
    <text evidence="11">Component of the lipopolysaccharide transport and assembly complex. The LptBFG transporter is composed of two ATP-binding proteins (LptB) and two transmembrane proteins (LptF and LptG).</text>
</comment>
<evidence type="ECO:0000256" key="2">
    <source>
        <dbReference type="ARBA" id="ARBA00004429"/>
    </source>
</evidence>
<dbReference type="AlphaFoldDB" id="A0A3B0M1D9"/>
<comment type="similarity">
    <text evidence="3">Belongs to the LptF/LptG family.</text>
</comment>
<keyword evidence="10 12" id="KW-0472">Membrane</keyword>
<keyword evidence="6" id="KW-1003">Cell membrane</keyword>
<feature type="transmembrane region" description="Helical" evidence="12">
    <location>
        <begin position="296"/>
        <end position="317"/>
    </location>
</feature>
<dbReference type="EMBL" id="UFQR01000008">
    <property type="protein sequence ID" value="SSW96013.1"/>
    <property type="molecule type" value="Genomic_DNA"/>
</dbReference>
<reference evidence="13" key="1">
    <citation type="submission" date="2018-04" db="EMBL/GenBank/DDBJ databases">
        <authorList>
            <person name="Go L.Y."/>
            <person name="Mitchell J.A."/>
        </authorList>
    </citation>
    <scope>NUCLEOTIDE SEQUENCE</scope>
    <source>
        <strain evidence="13">ARTV</strain>
    </source>
</reference>
<dbReference type="InterPro" id="IPR005495">
    <property type="entry name" value="LptG/LptF_permease"/>
</dbReference>
<evidence type="ECO:0000256" key="10">
    <source>
        <dbReference type="ARBA" id="ARBA00023136"/>
    </source>
</evidence>
<dbReference type="PANTHER" id="PTHR33529">
    <property type="entry name" value="SLR0882 PROTEIN-RELATED"/>
    <property type="match status" value="1"/>
</dbReference>
<evidence type="ECO:0000256" key="1">
    <source>
        <dbReference type="ARBA" id="ARBA00002265"/>
    </source>
</evidence>
<evidence type="ECO:0000256" key="11">
    <source>
        <dbReference type="ARBA" id="ARBA00026081"/>
    </source>
</evidence>
<evidence type="ECO:0000313" key="13">
    <source>
        <dbReference type="EMBL" id="SSW96013.1"/>
    </source>
</evidence>
<dbReference type="GO" id="GO:0043190">
    <property type="term" value="C:ATP-binding cassette (ABC) transporter complex"/>
    <property type="evidence" value="ECO:0007669"/>
    <property type="project" value="InterPro"/>
</dbReference>
<proteinExistence type="inferred from homology"/>
<evidence type="ECO:0000256" key="5">
    <source>
        <dbReference type="ARBA" id="ARBA00022448"/>
    </source>
</evidence>
<evidence type="ECO:0000256" key="8">
    <source>
        <dbReference type="ARBA" id="ARBA00022692"/>
    </source>
</evidence>
<comment type="subcellular location">
    <subcellularLocation>
        <location evidence="2">Cell inner membrane</location>
        <topology evidence="2">Multi-pass membrane protein</topology>
    </subcellularLocation>
</comment>
<accession>A0A3B0M1D9</accession>
<evidence type="ECO:0000256" key="7">
    <source>
        <dbReference type="ARBA" id="ARBA00022519"/>
    </source>
</evidence>
<evidence type="ECO:0000256" key="12">
    <source>
        <dbReference type="SAM" id="Phobius"/>
    </source>
</evidence>
<evidence type="ECO:0000256" key="9">
    <source>
        <dbReference type="ARBA" id="ARBA00022989"/>
    </source>
</evidence>
<dbReference type="PANTHER" id="PTHR33529:SF7">
    <property type="entry name" value="LIPOPOLYSACCHARIDE EXPORT SYSTEM PERMEASE PROTEIN LPTF"/>
    <property type="match status" value="1"/>
</dbReference>
<dbReference type="GO" id="GO:0015920">
    <property type="term" value="P:lipopolysaccharide transport"/>
    <property type="evidence" value="ECO:0007669"/>
    <property type="project" value="TreeGrafter"/>
</dbReference>
<keyword evidence="9 12" id="KW-1133">Transmembrane helix</keyword>
<dbReference type="GO" id="GO:0055085">
    <property type="term" value="P:transmembrane transport"/>
    <property type="evidence" value="ECO:0007669"/>
    <property type="project" value="InterPro"/>
</dbReference>
<dbReference type="Pfam" id="PF03739">
    <property type="entry name" value="LptF_LptG"/>
    <property type="match status" value="1"/>
</dbReference>
<keyword evidence="8 12" id="KW-0812">Transmembrane</keyword>
<keyword evidence="7" id="KW-0997">Cell inner membrane</keyword>
<gene>
    <name evidence="13" type="primary">lptF</name>
    <name evidence="13" type="ORF">ARTV_2197</name>
</gene>
<feature type="transmembrane region" description="Helical" evidence="12">
    <location>
        <begin position="329"/>
        <end position="348"/>
    </location>
</feature>
<evidence type="ECO:0000256" key="3">
    <source>
        <dbReference type="ARBA" id="ARBA00007725"/>
    </source>
</evidence>
<feature type="transmembrane region" description="Helical" evidence="12">
    <location>
        <begin position="266"/>
        <end position="284"/>
    </location>
</feature>
<evidence type="ECO:0000256" key="4">
    <source>
        <dbReference type="ARBA" id="ARBA00014213"/>
    </source>
</evidence>
<dbReference type="NCBIfam" id="TIGR04407">
    <property type="entry name" value="LptF_YjgP"/>
    <property type="match status" value="1"/>
</dbReference>
<sequence length="365" mass="40925">MIIIRSLVKETLKSQVAILFILILIFFSQKTINILSSAVQGNIPSDLVFPLLGLGIPEMAQLILPLSLFLGLLMTYSKLYIDSEITVMHACGLGKRVLVTAALILALFTALIAATNVAWMLPWSAKYQEQALADAKANPGLASMVEGQFKTTKDQNIVLYISDVKGKNFTDVFMAQLRPVNNQRPSVVIAESGRIREDQNGNQIVVLDKGTRYEGTALLRDFRITDFKDYQAVIDHKETAVTGDKIEQKDMLQLWRARDAESKSEFHWRLTLVVSVLIMALMVVPLSEVNPRQGRVLSMLPAMLLYLIFFLLQSTLHSNAEKGEIDPRITMWLVNGAFLLLAIILNIWDTVSMRRIRAEFFKGVA</sequence>
<evidence type="ECO:0000256" key="6">
    <source>
        <dbReference type="ARBA" id="ARBA00022475"/>
    </source>
</evidence>
<comment type="function">
    <text evidence="1">Part of the ABC transporter complex LptBFG involved in the translocation of lipopolysaccharide (LPS) from the inner membrane to the outer membrane.</text>
</comment>
<feature type="transmembrane region" description="Helical" evidence="12">
    <location>
        <begin position="16"/>
        <end position="39"/>
    </location>
</feature>
<feature type="transmembrane region" description="Helical" evidence="12">
    <location>
        <begin position="97"/>
        <end position="119"/>
    </location>
</feature>